<gene>
    <name evidence="1" type="ORF">M5X09_05130</name>
</gene>
<sequence>MTSIPPVSAQAEAVRKVFLQHGFTGIQCSEQVVFVLGLVNEQLDKDRASHMFTVPAHKLPNGDLRIDTVNAGFSGLHPVPSFMERKAADILQALCAKLASELGIGCQEAAAAAESPGRWAEHDGVE</sequence>
<name>A0ABT4DNX8_9BACL</name>
<evidence type="ECO:0000313" key="1">
    <source>
        <dbReference type="EMBL" id="MCY9519066.1"/>
    </source>
</evidence>
<dbReference type="RefSeq" id="WP_087434994.1">
    <property type="nucleotide sequence ID" value="NZ_JAMDLV010000003.1"/>
</dbReference>
<comment type="caution">
    <text evidence="1">The sequence shown here is derived from an EMBL/GenBank/DDBJ whole genome shotgun (WGS) entry which is preliminary data.</text>
</comment>
<proteinExistence type="predicted"/>
<dbReference type="Proteomes" id="UP001207626">
    <property type="component" value="Unassembled WGS sequence"/>
</dbReference>
<accession>A0ABT4DNX8</accession>
<keyword evidence="2" id="KW-1185">Reference proteome</keyword>
<organism evidence="1 2">
    <name type="scientific">Paenibacillus apiarius</name>
    <dbReference type="NCBI Taxonomy" id="46240"/>
    <lineage>
        <taxon>Bacteria</taxon>
        <taxon>Bacillati</taxon>
        <taxon>Bacillota</taxon>
        <taxon>Bacilli</taxon>
        <taxon>Bacillales</taxon>
        <taxon>Paenibacillaceae</taxon>
        <taxon>Paenibacillus</taxon>
    </lineage>
</organism>
<protein>
    <submittedName>
        <fullName evidence="1">Uncharacterized protein</fullName>
    </submittedName>
</protein>
<dbReference type="EMBL" id="JAMDLW010000004">
    <property type="protein sequence ID" value="MCY9519066.1"/>
    <property type="molecule type" value="Genomic_DNA"/>
</dbReference>
<evidence type="ECO:0000313" key="2">
    <source>
        <dbReference type="Proteomes" id="UP001207626"/>
    </source>
</evidence>
<reference evidence="1 2" key="1">
    <citation type="submission" date="2022-05" db="EMBL/GenBank/DDBJ databases">
        <title>Genome Sequencing of Bee-Associated Microbes.</title>
        <authorList>
            <person name="Dunlap C."/>
        </authorList>
    </citation>
    <scope>NUCLEOTIDE SEQUENCE [LARGE SCALE GENOMIC DNA]</scope>
    <source>
        <strain evidence="1 2">NRRL NRS-1438</strain>
    </source>
</reference>